<keyword evidence="3 5" id="KW-1133">Transmembrane helix</keyword>
<evidence type="ECO:0000256" key="5">
    <source>
        <dbReference type="SAM" id="Phobius"/>
    </source>
</evidence>
<dbReference type="InterPro" id="IPR032808">
    <property type="entry name" value="DoxX"/>
</dbReference>
<keyword evidence="2 5" id="KW-0812">Transmembrane</keyword>
<evidence type="ECO:0000313" key="6">
    <source>
        <dbReference type="EMBL" id="OSY40543.1"/>
    </source>
</evidence>
<evidence type="ECO:0000256" key="2">
    <source>
        <dbReference type="ARBA" id="ARBA00022692"/>
    </source>
</evidence>
<organism evidence="6 7">
    <name type="scientific">Pseudonocardia autotrophica</name>
    <name type="common">Amycolata autotrophica</name>
    <name type="synonym">Nocardia autotrophica</name>
    <dbReference type="NCBI Taxonomy" id="2074"/>
    <lineage>
        <taxon>Bacteria</taxon>
        <taxon>Bacillati</taxon>
        <taxon>Actinomycetota</taxon>
        <taxon>Actinomycetes</taxon>
        <taxon>Pseudonocardiales</taxon>
        <taxon>Pseudonocardiaceae</taxon>
        <taxon>Pseudonocardia</taxon>
    </lineage>
</organism>
<dbReference type="GO" id="GO:0016020">
    <property type="term" value="C:membrane"/>
    <property type="evidence" value="ECO:0007669"/>
    <property type="project" value="UniProtKB-SubCell"/>
</dbReference>
<reference evidence="6 7" key="1">
    <citation type="submission" date="2016-09" db="EMBL/GenBank/DDBJ databases">
        <title>Pseudonocardia autotrophica DSM535, a candidate organism with high potential of specific P450 cytochromes.</title>
        <authorList>
            <person name="Grumaz C."/>
            <person name="Vainshtein Y."/>
            <person name="Kirstahler P."/>
            <person name="Sohn K."/>
        </authorList>
    </citation>
    <scope>NUCLEOTIDE SEQUENCE [LARGE SCALE GENOMIC DNA]</scope>
    <source>
        <strain evidence="6 7">DSM 535</strain>
    </source>
</reference>
<evidence type="ECO:0000256" key="1">
    <source>
        <dbReference type="ARBA" id="ARBA00004141"/>
    </source>
</evidence>
<keyword evidence="6" id="KW-0560">Oxidoreductase</keyword>
<name>A0A1Y2MZC6_PSEAH</name>
<dbReference type="STRING" id="2074.BG845_02618"/>
<feature type="transmembrane region" description="Helical" evidence="5">
    <location>
        <begin position="84"/>
        <end position="103"/>
    </location>
</feature>
<feature type="transmembrane region" description="Helical" evidence="5">
    <location>
        <begin position="12"/>
        <end position="33"/>
    </location>
</feature>
<gene>
    <name evidence="6" type="primary">catD_4</name>
    <name evidence="6" type="ORF">BG845_02618</name>
</gene>
<dbReference type="AlphaFoldDB" id="A0A1Y2MZC6"/>
<dbReference type="Proteomes" id="UP000194360">
    <property type="component" value="Unassembled WGS sequence"/>
</dbReference>
<evidence type="ECO:0000256" key="4">
    <source>
        <dbReference type="ARBA" id="ARBA00023136"/>
    </source>
</evidence>
<feature type="transmembrane region" description="Helical" evidence="5">
    <location>
        <begin position="109"/>
        <end position="128"/>
    </location>
</feature>
<feature type="transmembrane region" description="Helical" evidence="5">
    <location>
        <begin position="56"/>
        <end position="77"/>
    </location>
</feature>
<evidence type="ECO:0000313" key="7">
    <source>
        <dbReference type="Proteomes" id="UP000194360"/>
    </source>
</evidence>
<evidence type="ECO:0000256" key="3">
    <source>
        <dbReference type="ARBA" id="ARBA00022989"/>
    </source>
</evidence>
<accession>A0A1Y2MZC6</accession>
<comment type="subcellular location">
    <subcellularLocation>
        <location evidence="1">Membrane</location>
        <topology evidence="1">Multi-pass membrane protein</topology>
    </subcellularLocation>
</comment>
<sequence>MRAVLRTGAHPRMPWLAAVLRIVVGMLFVVYGLPKFTEHDGWVSSFGGWSLPESSLLVYATGAAEVLGGIALIAAAGGAAGTRIAAGVLALVMAGAVLFGGILGGNSGALTLAPALLLGCLAIAWSTTGPGQRRRSSS</sequence>
<dbReference type="Pfam" id="PF07681">
    <property type="entry name" value="DoxX"/>
    <property type="match status" value="1"/>
</dbReference>
<dbReference type="GO" id="GO:0016491">
    <property type="term" value="F:oxidoreductase activity"/>
    <property type="evidence" value="ECO:0007669"/>
    <property type="project" value="UniProtKB-KW"/>
</dbReference>
<dbReference type="EMBL" id="MIGB01000012">
    <property type="protein sequence ID" value="OSY40543.1"/>
    <property type="molecule type" value="Genomic_DNA"/>
</dbReference>
<dbReference type="EC" id="1.-.-.-" evidence="6"/>
<keyword evidence="4 5" id="KW-0472">Membrane</keyword>
<keyword evidence="7" id="KW-1185">Reference proteome</keyword>
<proteinExistence type="predicted"/>
<comment type="caution">
    <text evidence="6">The sequence shown here is derived from an EMBL/GenBank/DDBJ whole genome shotgun (WGS) entry which is preliminary data.</text>
</comment>
<protein>
    <submittedName>
        <fullName evidence="6">Putative oxidoreductase CatD</fullName>
        <ecNumber evidence="6">1.-.-.-</ecNumber>
    </submittedName>
</protein>